<organism evidence="2 3">
    <name type="scientific">Polarella glacialis</name>
    <name type="common">Dinoflagellate</name>
    <dbReference type="NCBI Taxonomy" id="89957"/>
    <lineage>
        <taxon>Eukaryota</taxon>
        <taxon>Sar</taxon>
        <taxon>Alveolata</taxon>
        <taxon>Dinophyceae</taxon>
        <taxon>Suessiales</taxon>
        <taxon>Suessiaceae</taxon>
        <taxon>Polarella</taxon>
    </lineage>
</organism>
<accession>A0A813JJW4</accession>
<dbReference type="Proteomes" id="UP000626109">
    <property type="component" value="Unassembled WGS sequence"/>
</dbReference>
<proteinExistence type="predicted"/>
<keyword evidence="1" id="KW-1133">Transmembrane helix</keyword>
<comment type="caution">
    <text evidence="2">The sequence shown here is derived from an EMBL/GenBank/DDBJ whole genome shotgun (WGS) entry which is preliminary data.</text>
</comment>
<name>A0A813JJW4_POLGL</name>
<evidence type="ECO:0000313" key="2">
    <source>
        <dbReference type="EMBL" id="CAE8678996.1"/>
    </source>
</evidence>
<sequence>MFVVVVVIVVIGLGSYADTCLVLQCLEGWKLLRALSKTGRVIFCLAILLDFFRFFTVRQCNCPAMCKSTVFLSDGSLYLSSLWLLLLVSSHHFHVHHVRSGDIR</sequence>
<dbReference type="AlphaFoldDB" id="A0A813JJW4"/>
<reference evidence="2" key="1">
    <citation type="submission" date="2021-02" db="EMBL/GenBank/DDBJ databases">
        <authorList>
            <person name="Dougan E. K."/>
            <person name="Rhodes N."/>
            <person name="Thang M."/>
            <person name="Chan C."/>
        </authorList>
    </citation>
    <scope>NUCLEOTIDE SEQUENCE</scope>
</reference>
<keyword evidence="1" id="KW-0472">Membrane</keyword>
<protein>
    <submittedName>
        <fullName evidence="2">Uncharacterized protein</fullName>
    </submittedName>
</protein>
<keyword evidence="1" id="KW-0812">Transmembrane</keyword>
<evidence type="ECO:0000256" key="1">
    <source>
        <dbReference type="SAM" id="Phobius"/>
    </source>
</evidence>
<evidence type="ECO:0000313" key="3">
    <source>
        <dbReference type="Proteomes" id="UP000626109"/>
    </source>
</evidence>
<dbReference type="EMBL" id="CAJNNW010025729">
    <property type="protein sequence ID" value="CAE8678996.1"/>
    <property type="molecule type" value="Genomic_DNA"/>
</dbReference>
<gene>
    <name evidence="2" type="ORF">PGLA2088_LOCUS21119</name>
</gene>
<feature type="transmembrane region" description="Helical" evidence="1">
    <location>
        <begin position="41"/>
        <end position="57"/>
    </location>
</feature>